<proteinExistence type="predicted"/>
<evidence type="ECO:0000313" key="4">
    <source>
        <dbReference type="Proteomes" id="UP000315217"/>
    </source>
</evidence>
<evidence type="ECO:0000313" key="5">
    <source>
        <dbReference type="Proteomes" id="UP000318661"/>
    </source>
</evidence>
<organism evidence="2 5">
    <name type="scientific">Candidatus Segetimicrobium genomatis</name>
    <dbReference type="NCBI Taxonomy" id="2569760"/>
    <lineage>
        <taxon>Bacteria</taxon>
        <taxon>Bacillati</taxon>
        <taxon>Candidatus Sysuimicrobiota</taxon>
        <taxon>Candidatus Sysuimicrobiia</taxon>
        <taxon>Candidatus Sysuimicrobiales</taxon>
        <taxon>Candidatus Segetimicrobiaceae</taxon>
        <taxon>Candidatus Segetimicrobium</taxon>
    </lineage>
</organism>
<sequence>MTSRFVKLMLGFLVVLAVSFAFAAKATAAPPAGLNWEVHGTGSGGVSLLTGGSSGGPAMPQHIGNATYSLSIATPAASSSNGAGGFCAIATGSGAITAADGSTIFFLTVGLLCNESGALSPLHYNATYRITGGDGRFFGVLGGGSLTATFGSPHFIKIDGTITGI</sequence>
<feature type="chain" id="PRO_5036365000" evidence="1">
    <location>
        <begin position="24"/>
        <end position="165"/>
    </location>
</feature>
<feature type="signal peptide" evidence="1">
    <location>
        <begin position="1"/>
        <end position="23"/>
    </location>
</feature>
<keyword evidence="1" id="KW-0732">Signal</keyword>
<reference evidence="4 5" key="1">
    <citation type="journal article" date="2019" name="Nat. Microbiol.">
        <title>Mediterranean grassland soil C-N compound turnover is dependent on rainfall and depth, and is mediated by genomically divergent microorganisms.</title>
        <authorList>
            <person name="Diamond S."/>
            <person name="Andeer P.F."/>
            <person name="Li Z."/>
            <person name="Crits-Christoph A."/>
            <person name="Burstein D."/>
            <person name="Anantharaman K."/>
            <person name="Lane K.R."/>
            <person name="Thomas B.C."/>
            <person name="Pan C."/>
            <person name="Northen T.R."/>
            <person name="Banfield J.F."/>
        </authorList>
    </citation>
    <scope>NUCLEOTIDE SEQUENCE [LARGE SCALE GENOMIC DNA]</scope>
    <source>
        <strain evidence="3">NP_1</strain>
        <strain evidence="2">NP_2</strain>
    </source>
</reference>
<gene>
    <name evidence="3" type="ORF">E6G98_09165</name>
    <name evidence="2" type="ORF">E6G99_11680</name>
</gene>
<evidence type="ECO:0000256" key="1">
    <source>
        <dbReference type="SAM" id="SignalP"/>
    </source>
</evidence>
<dbReference type="EMBL" id="VBAJ01000285">
    <property type="protein sequence ID" value="TMJ03109.1"/>
    <property type="molecule type" value="Genomic_DNA"/>
</dbReference>
<dbReference type="AlphaFoldDB" id="A0A537L522"/>
<name>A0A537L522_9BACT</name>
<dbReference type="Proteomes" id="UP000318661">
    <property type="component" value="Unassembled WGS sequence"/>
</dbReference>
<dbReference type="EMBL" id="VBAI01000156">
    <property type="protein sequence ID" value="TMJ09558.1"/>
    <property type="molecule type" value="Genomic_DNA"/>
</dbReference>
<evidence type="ECO:0000313" key="3">
    <source>
        <dbReference type="EMBL" id="TMJ09558.1"/>
    </source>
</evidence>
<comment type="caution">
    <text evidence="2">The sequence shown here is derived from an EMBL/GenBank/DDBJ whole genome shotgun (WGS) entry which is preliminary data.</text>
</comment>
<evidence type="ECO:0000313" key="2">
    <source>
        <dbReference type="EMBL" id="TMJ03109.1"/>
    </source>
</evidence>
<protein>
    <submittedName>
        <fullName evidence="2">Uncharacterized protein</fullName>
    </submittedName>
</protein>
<dbReference type="Proteomes" id="UP000315217">
    <property type="component" value="Unassembled WGS sequence"/>
</dbReference>
<accession>A0A537L522</accession>